<dbReference type="Gene3D" id="3.50.30.10">
    <property type="entry name" value="Phosphohistidine domain"/>
    <property type="match status" value="1"/>
</dbReference>
<dbReference type="Gene3D" id="3.30.1490.20">
    <property type="entry name" value="ATP-grasp fold, A domain"/>
    <property type="match status" value="1"/>
</dbReference>
<feature type="domain" description="Pyruvate phosphate dikinase AMP/ATP-binding" evidence="3">
    <location>
        <begin position="15"/>
        <end position="311"/>
    </location>
</feature>
<dbReference type="Gene3D" id="3.30.470.20">
    <property type="entry name" value="ATP-grasp fold, B domain"/>
    <property type="match status" value="1"/>
</dbReference>
<dbReference type="GO" id="GO:0005524">
    <property type="term" value="F:ATP binding"/>
    <property type="evidence" value="ECO:0007669"/>
    <property type="project" value="InterPro"/>
</dbReference>
<dbReference type="EMBL" id="AGNL01047532">
    <property type="protein sequence ID" value="EJK46796.1"/>
    <property type="molecule type" value="Genomic_DNA"/>
</dbReference>
<dbReference type="InterPro" id="IPR013815">
    <property type="entry name" value="ATP_grasp_subdomain_1"/>
</dbReference>
<feature type="domain" description="PEP-utilising enzyme mobile" evidence="2">
    <location>
        <begin position="777"/>
        <end position="847"/>
    </location>
</feature>
<dbReference type="GO" id="GO:0016301">
    <property type="term" value="F:kinase activity"/>
    <property type="evidence" value="ECO:0007669"/>
    <property type="project" value="InterPro"/>
</dbReference>
<sequence>MLVVPLDSPDSDLSTVGGKGHNLSVLSRGAINVPPGFIVTIDAYFKFIRDNKHLATLVNQLTSKNEDDLEEASALIRAAIQKCSLSNETQAEVSESLSKFEASINFAVRSSGSCEDMPDASFAGQHDTYLNVPTEQVCQKVVECFASLFTPRAIAYRNRNGISHDLGMAVVVQCMAPDQESSGVLFTANPLTGRRNESVLEAIPGLGEALVSGLTEPDRYVVLRKNGQSYIRDKRVGAKAKAILSVSGGGVKETVSAEAASEVLSDHDVKAIVQLGDKVQQLYSGKPQDIEWCKSTTGELSIVQSRPITTLFPRPNVPMNPLQIYFSFNAVQGISQPIYPAGQDAVRKGLLGGLLNWITWGRHGHTGGFILTCGERMFLNITNPLRNVLGRKFLLKALPNIDAGSFDAVEQMIEDEQDLTMNTGQGNALPSVDMFVQSVEEKVNGTDGLSEIVALQKDALQSFFPLVFQHLLPRLAVGMGSLGALGHLSSSILDGKDLTLTVTRGLPHNVTSEMDLELWLVAKTIQDDARSLHHFKSTDADVLANEYNSGILPGAAQTAVGQFMSKYGMRGLYEIDFGRPRWREDPTPLMNTLKSYVEIKDEHAPDKVFAKGEVAAEQAIFELGKRLNKPWLVSILASRVRQLGGIREFPKFTAIRVMGLIRAKMVEEGNKLVAKGILDDARDLFYLYSDEMDSLAKCELVNCKTIIEDANGRHRNKESKRTHLPRVIASDGYCFFGGSTRATIVDTASMLAGEPVSPGVYEGRIRVVHDPTKTKLNQGEVLCCHGTDPSWTPLFLSAGALVMDVGGIMTHGSVVAREYGIPAVVGLEKVTERLKTGQLVRVDGSSGTVQILE</sequence>
<keyword evidence="5" id="KW-1185">Reference proteome</keyword>
<dbReference type="AlphaFoldDB" id="K0RCK4"/>
<dbReference type="Proteomes" id="UP000266841">
    <property type="component" value="Unassembled WGS sequence"/>
</dbReference>
<protein>
    <recommendedName>
        <fullName evidence="6">Pyruvate, water dikinase</fullName>
    </recommendedName>
</protein>
<dbReference type="Pfam" id="PF00391">
    <property type="entry name" value="PEP-utilizers"/>
    <property type="match status" value="1"/>
</dbReference>
<dbReference type="InterPro" id="IPR036637">
    <property type="entry name" value="Phosphohistidine_dom_sf"/>
</dbReference>
<proteinExistence type="inferred from homology"/>
<gene>
    <name evidence="4" type="ORF">THAOC_34518</name>
</gene>
<organism evidence="4 5">
    <name type="scientific">Thalassiosira oceanica</name>
    <name type="common">Marine diatom</name>
    <dbReference type="NCBI Taxonomy" id="159749"/>
    <lineage>
        <taxon>Eukaryota</taxon>
        <taxon>Sar</taxon>
        <taxon>Stramenopiles</taxon>
        <taxon>Ochrophyta</taxon>
        <taxon>Bacillariophyta</taxon>
        <taxon>Coscinodiscophyceae</taxon>
        <taxon>Thalassiosirophycidae</taxon>
        <taxon>Thalassiosirales</taxon>
        <taxon>Thalassiosiraceae</taxon>
        <taxon>Thalassiosira</taxon>
    </lineage>
</organism>
<dbReference type="OrthoDB" id="6123450at2759"/>
<dbReference type="InterPro" id="IPR051549">
    <property type="entry name" value="PEP_Utilizing_Enz"/>
</dbReference>
<dbReference type="Pfam" id="PF01326">
    <property type="entry name" value="PPDK_N"/>
    <property type="match status" value="1"/>
</dbReference>
<accession>K0RCK4</accession>
<evidence type="ECO:0000259" key="2">
    <source>
        <dbReference type="Pfam" id="PF00391"/>
    </source>
</evidence>
<reference evidence="4 5" key="1">
    <citation type="journal article" date="2012" name="Genome Biol.">
        <title>Genome and low-iron response of an oceanic diatom adapted to chronic iron limitation.</title>
        <authorList>
            <person name="Lommer M."/>
            <person name="Specht M."/>
            <person name="Roy A.S."/>
            <person name="Kraemer L."/>
            <person name="Andreson R."/>
            <person name="Gutowska M.A."/>
            <person name="Wolf J."/>
            <person name="Bergner S.V."/>
            <person name="Schilhabel M.B."/>
            <person name="Klostermeier U.C."/>
            <person name="Beiko R.G."/>
            <person name="Rosenstiel P."/>
            <person name="Hippler M."/>
            <person name="Laroche J."/>
        </authorList>
    </citation>
    <scope>NUCLEOTIDE SEQUENCE [LARGE SCALE GENOMIC DNA]</scope>
    <source>
        <strain evidence="4 5">CCMP1005</strain>
    </source>
</reference>
<comment type="caution">
    <text evidence="4">The sequence shown here is derived from an EMBL/GenBank/DDBJ whole genome shotgun (WGS) entry which is preliminary data.</text>
</comment>
<dbReference type="SUPFAM" id="SSF56059">
    <property type="entry name" value="Glutathione synthetase ATP-binding domain-like"/>
    <property type="match status" value="1"/>
</dbReference>
<dbReference type="InterPro" id="IPR008279">
    <property type="entry name" value="PEP-util_enz_mobile_dom"/>
</dbReference>
<name>K0RCK4_THAOC</name>
<evidence type="ECO:0000313" key="5">
    <source>
        <dbReference type="Proteomes" id="UP000266841"/>
    </source>
</evidence>
<dbReference type="OMA" id="HRKFEQG"/>
<dbReference type="SUPFAM" id="SSF52009">
    <property type="entry name" value="Phosphohistidine domain"/>
    <property type="match status" value="1"/>
</dbReference>
<evidence type="ECO:0000259" key="3">
    <source>
        <dbReference type="Pfam" id="PF01326"/>
    </source>
</evidence>
<dbReference type="PANTHER" id="PTHR43615">
    <property type="entry name" value="PHOSPHOENOLPYRUVATE SYNTHASE-RELATED"/>
    <property type="match status" value="1"/>
</dbReference>
<evidence type="ECO:0008006" key="6">
    <source>
        <dbReference type="Google" id="ProtNLM"/>
    </source>
</evidence>
<comment type="similarity">
    <text evidence="1">Belongs to the PEP-utilizing enzyme family.</text>
</comment>
<dbReference type="eggNOG" id="ENOG502RUKU">
    <property type="taxonomic scope" value="Eukaryota"/>
</dbReference>
<dbReference type="InterPro" id="IPR002192">
    <property type="entry name" value="PPDK_AMP/ATP-bd"/>
</dbReference>
<evidence type="ECO:0000256" key="1">
    <source>
        <dbReference type="ARBA" id="ARBA00007837"/>
    </source>
</evidence>
<evidence type="ECO:0000313" key="4">
    <source>
        <dbReference type="EMBL" id="EJK46796.1"/>
    </source>
</evidence>
<dbReference type="PANTHER" id="PTHR43615:SF1">
    <property type="entry name" value="PPDK_N DOMAIN-CONTAINING PROTEIN"/>
    <property type="match status" value="1"/>
</dbReference>